<dbReference type="Proteomes" id="UP001153620">
    <property type="component" value="Chromosome 2"/>
</dbReference>
<dbReference type="EC" id="6.1.1.22" evidence="2"/>
<dbReference type="InterPro" id="IPR045864">
    <property type="entry name" value="aa-tRNA-synth_II/BPL/LPL"/>
</dbReference>
<dbReference type="Gene3D" id="3.30.930.10">
    <property type="entry name" value="Bira Bifunctional Protein, Domain 2"/>
    <property type="match status" value="1"/>
</dbReference>
<dbReference type="InterPro" id="IPR012340">
    <property type="entry name" value="NA-bd_OB-fold"/>
</dbReference>
<dbReference type="GO" id="GO:0003676">
    <property type="term" value="F:nucleic acid binding"/>
    <property type="evidence" value="ECO:0007669"/>
    <property type="project" value="InterPro"/>
</dbReference>
<dbReference type="AlphaFoldDB" id="A0A9N9WMV6"/>
<evidence type="ECO:0000256" key="1">
    <source>
        <dbReference type="ARBA" id="ARBA00008226"/>
    </source>
</evidence>
<dbReference type="InterPro" id="IPR004522">
    <property type="entry name" value="Asn-tRNA-ligase"/>
</dbReference>
<evidence type="ECO:0000256" key="6">
    <source>
        <dbReference type="ARBA" id="ARBA00022917"/>
    </source>
</evidence>
<dbReference type="GO" id="GO:0006421">
    <property type="term" value="P:asparaginyl-tRNA aminoacylation"/>
    <property type="evidence" value="ECO:0007669"/>
    <property type="project" value="InterPro"/>
</dbReference>
<dbReference type="Gene3D" id="2.40.50.140">
    <property type="entry name" value="Nucleic acid-binding proteins"/>
    <property type="match status" value="1"/>
</dbReference>
<dbReference type="EMBL" id="OU895878">
    <property type="protein sequence ID" value="CAG9801893.1"/>
    <property type="molecule type" value="Genomic_DNA"/>
</dbReference>
<evidence type="ECO:0000256" key="4">
    <source>
        <dbReference type="ARBA" id="ARBA00022741"/>
    </source>
</evidence>
<comment type="similarity">
    <text evidence="1">Belongs to the class-II aminoacyl-tRNA synthetase family.</text>
</comment>
<dbReference type="PANTHER" id="PTHR22594">
    <property type="entry name" value="ASPARTYL/LYSYL-TRNA SYNTHETASE"/>
    <property type="match status" value="1"/>
</dbReference>
<evidence type="ECO:0000256" key="7">
    <source>
        <dbReference type="ARBA" id="ARBA00023146"/>
    </source>
</evidence>
<dbReference type="InterPro" id="IPR004364">
    <property type="entry name" value="Aa-tRNA-synt_II"/>
</dbReference>
<feature type="domain" description="Aminoacyl-transfer RNA synthetases class-II family profile" evidence="8">
    <location>
        <begin position="145"/>
        <end position="455"/>
    </location>
</feature>
<keyword evidence="7" id="KW-0030">Aminoacyl-tRNA synthetase</keyword>
<proteinExistence type="inferred from homology"/>
<accession>A0A9N9WMV6</accession>
<dbReference type="GO" id="GO:0005524">
    <property type="term" value="F:ATP binding"/>
    <property type="evidence" value="ECO:0007669"/>
    <property type="project" value="UniProtKB-KW"/>
</dbReference>
<evidence type="ECO:0000313" key="9">
    <source>
        <dbReference type="EMBL" id="CAG9801893.1"/>
    </source>
</evidence>
<reference evidence="9" key="2">
    <citation type="submission" date="2022-10" db="EMBL/GenBank/DDBJ databases">
        <authorList>
            <consortium name="ENA_rothamsted_submissions"/>
            <consortium name="culmorum"/>
            <person name="King R."/>
        </authorList>
    </citation>
    <scope>NUCLEOTIDE SEQUENCE</scope>
</reference>
<keyword evidence="10" id="KW-1185">Reference proteome</keyword>
<dbReference type="NCBIfam" id="TIGR00457">
    <property type="entry name" value="asnS"/>
    <property type="match status" value="1"/>
</dbReference>
<dbReference type="Pfam" id="PF00152">
    <property type="entry name" value="tRNA-synt_2"/>
    <property type="match status" value="1"/>
</dbReference>
<keyword evidence="5" id="KW-0067">ATP-binding</keyword>
<dbReference type="GO" id="GO:0004816">
    <property type="term" value="F:asparagine-tRNA ligase activity"/>
    <property type="evidence" value="ECO:0007669"/>
    <property type="project" value="UniProtKB-EC"/>
</dbReference>
<keyword evidence="4" id="KW-0547">Nucleotide-binding</keyword>
<dbReference type="OrthoDB" id="360585at2759"/>
<sequence>MLRHIISRSFSSNSPTLKEIFRSRQLNQPVKVKGWVKTIRSMKELLFSDINDGTTGENLQLVCDKSDKSKLIFGSSIEASGMLTETPKGQLEVKVDNIKVIGDCPTENYPYVARTSYSPEYIRENLHLRSRVSSFNSMIRCRHVLSNIIHNYLFNEGFIQIHTPILTVNDCEGGGEVFMVKPDSEELIKVMRKNETDKNEEVFFDRKAFLTVSGQLHLESMAHGLTKVYTLGPTFRAENSKSAIHLSEFYMLELEESFIESLDDVIRTITKMFKTVTKEFLDKSSDEIMRINKSNKDFNIEERFNWMDKEFQVLTYDEAFKIIKNNENKFKTVVDYKEGISKEQEIFLTNYCKVPCFVIDWPKEQKSFYMRQKKDNPNIVEALDFLIPQVGEVAGGSVREDNYDRLKAKMSTDESLRWYLDLRKYGSVTTGGFGMGFDRYLQYLLNIHSIKDVIPFPRWAHNCSM</sequence>
<dbReference type="InterPro" id="IPR004365">
    <property type="entry name" value="NA-bd_OB_tRNA"/>
</dbReference>
<name>A0A9N9WMV6_9DIPT</name>
<dbReference type="PRINTS" id="PR01042">
    <property type="entry name" value="TRNASYNTHASP"/>
</dbReference>
<gene>
    <name evidence="9" type="ORF">CHIRRI_LOCUS4813</name>
</gene>
<protein>
    <recommendedName>
        <fullName evidence="2">asparagine--tRNA ligase</fullName>
        <ecNumber evidence="2">6.1.1.22</ecNumber>
    </recommendedName>
</protein>
<dbReference type="SUPFAM" id="SSF55681">
    <property type="entry name" value="Class II aaRS and biotin synthetases"/>
    <property type="match status" value="1"/>
</dbReference>
<dbReference type="InterPro" id="IPR002312">
    <property type="entry name" value="Asp/Asn-tRNA-synth_IIb"/>
</dbReference>
<dbReference type="SUPFAM" id="SSF50249">
    <property type="entry name" value="Nucleic acid-binding proteins"/>
    <property type="match status" value="1"/>
</dbReference>
<dbReference type="NCBIfam" id="NF003037">
    <property type="entry name" value="PRK03932.1"/>
    <property type="match status" value="1"/>
</dbReference>
<organism evidence="9 10">
    <name type="scientific">Chironomus riparius</name>
    <dbReference type="NCBI Taxonomy" id="315576"/>
    <lineage>
        <taxon>Eukaryota</taxon>
        <taxon>Metazoa</taxon>
        <taxon>Ecdysozoa</taxon>
        <taxon>Arthropoda</taxon>
        <taxon>Hexapoda</taxon>
        <taxon>Insecta</taxon>
        <taxon>Pterygota</taxon>
        <taxon>Neoptera</taxon>
        <taxon>Endopterygota</taxon>
        <taxon>Diptera</taxon>
        <taxon>Nematocera</taxon>
        <taxon>Chironomoidea</taxon>
        <taxon>Chironomidae</taxon>
        <taxon>Chironominae</taxon>
        <taxon>Chironomus</taxon>
    </lineage>
</organism>
<evidence type="ECO:0000256" key="2">
    <source>
        <dbReference type="ARBA" id="ARBA00012816"/>
    </source>
</evidence>
<evidence type="ECO:0000256" key="5">
    <source>
        <dbReference type="ARBA" id="ARBA00022840"/>
    </source>
</evidence>
<dbReference type="PANTHER" id="PTHR22594:SF34">
    <property type="entry name" value="ASPARAGINE--TRNA LIGASE, MITOCHONDRIAL-RELATED"/>
    <property type="match status" value="1"/>
</dbReference>
<evidence type="ECO:0000313" key="10">
    <source>
        <dbReference type="Proteomes" id="UP001153620"/>
    </source>
</evidence>
<dbReference type="Pfam" id="PF01336">
    <property type="entry name" value="tRNA_anti-codon"/>
    <property type="match status" value="1"/>
</dbReference>
<dbReference type="InterPro" id="IPR006195">
    <property type="entry name" value="aa-tRNA-synth_II"/>
</dbReference>
<dbReference type="CDD" id="cd04318">
    <property type="entry name" value="EcAsnRS_like_N"/>
    <property type="match status" value="1"/>
</dbReference>
<evidence type="ECO:0000259" key="8">
    <source>
        <dbReference type="PROSITE" id="PS50862"/>
    </source>
</evidence>
<reference evidence="9" key="1">
    <citation type="submission" date="2022-01" db="EMBL/GenBank/DDBJ databases">
        <authorList>
            <person name="King R."/>
        </authorList>
    </citation>
    <scope>NUCLEOTIDE SEQUENCE</scope>
</reference>
<dbReference type="GO" id="GO:0005739">
    <property type="term" value="C:mitochondrion"/>
    <property type="evidence" value="ECO:0007669"/>
    <property type="project" value="TreeGrafter"/>
</dbReference>
<dbReference type="PROSITE" id="PS50862">
    <property type="entry name" value="AA_TRNA_LIGASE_II"/>
    <property type="match status" value="1"/>
</dbReference>
<evidence type="ECO:0000256" key="3">
    <source>
        <dbReference type="ARBA" id="ARBA00022598"/>
    </source>
</evidence>
<keyword evidence="3" id="KW-0436">Ligase</keyword>
<keyword evidence="6" id="KW-0648">Protein biosynthesis</keyword>